<dbReference type="InterPro" id="IPR026353">
    <property type="entry name" value="Hypoxan-DNA_Glyclase"/>
</dbReference>
<dbReference type="GO" id="GO:0033958">
    <property type="term" value="F:DNA-deoxyinosine glycosylase activity"/>
    <property type="evidence" value="ECO:0007669"/>
    <property type="project" value="UniProtKB-EC"/>
</dbReference>
<sequence length="188" mass="21102">MAEPETKPTLLINLAKKGNQQGSEKIKSFPFSADCRARILILGSMPGAESLRQQQYYAHPRNLFWEFMNDLFGAGRELPYEERLSVLRDNGVALWDVAHTCRREGSLDANMTEVEANDFQSLFALAPNIHSIFFNGQKAAKLFKKLVFPNLDKKTALVSLPSTSPANASISKTEKIKAWNQIQRACID</sequence>
<dbReference type="Gene3D" id="3.40.470.10">
    <property type="entry name" value="Uracil-DNA glycosylase-like domain"/>
    <property type="match status" value="1"/>
</dbReference>
<dbReference type="NCBIfam" id="TIGR04274">
    <property type="entry name" value="hypoxanDNAglyco"/>
    <property type="match status" value="1"/>
</dbReference>
<protein>
    <submittedName>
        <fullName evidence="2">DNA-deoxyinosine glycosylase</fullName>
        <ecNumber evidence="2">3.2.2.15</ecNumber>
    </submittedName>
</protein>
<keyword evidence="2" id="KW-0378">Hydrolase</keyword>
<dbReference type="Proteomes" id="UP000464954">
    <property type="component" value="Chromosome"/>
</dbReference>
<dbReference type="EMBL" id="CP047593">
    <property type="protein sequence ID" value="QHI68429.1"/>
    <property type="molecule type" value="Genomic_DNA"/>
</dbReference>
<dbReference type="SMART" id="SM00986">
    <property type="entry name" value="UDG"/>
    <property type="match status" value="1"/>
</dbReference>
<accession>A0A6P1M0W2</accession>
<evidence type="ECO:0000313" key="3">
    <source>
        <dbReference type="Proteomes" id="UP000464954"/>
    </source>
</evidence>
<evidence type="ECO:0000259" key="1">
    <source>
        <dbReference type="SMART" id="SM00986"/>
    </source>
</evidence>
<keyword evidence="2" id="KW-0326">Glycosidase</keyword>
<organism evidence="2 3">
    <name type="scientific">Tichowtungia aerotolerans</name>
    <dbReference type="NCBI Taxonomy" id="2697043"/>
    <lineage>
        <taxon>Bacteria</taxon>
        <taxon>Pseudomonadati</taxon>
        <taxon>Kiritimatiellota</taxon>
        <taxon>Tichowtungiia</taxon>
        <taxon>Tichowtungiales</taxon>
        <taxon>Tichowtungiaceae</taxon>
        <taxon>Tichowtungia</taxon>
    </lineage>
</organism>
<dbReference type="RefSeq" id="WP_160626742.1">
    <property type="nucleotide sequence ID" value="NZ_CP047593.1"/>
</dbReference>
<dbReference type="InterPro" id="IPR036895">
    <property type="entry name" value="Uracil-DNA_glycosylase-like_sf"/>
</dbReference>
<dbReference type="SMART" id="SM00987">
    <property type="entry name" value="UreE_C"/>
    <property type="match status" value="1"/>
</dbReference>
<feature type="domain" description="Uracil-DNA glycosylase-like" evidence="1">
    <location>
        <begin position="30"/>
        <end position="183"/>
    </location>
</feature>
<proteinExistence type="predicted"/>
<dbReference type="InterPro" id="IPR005122">
    <property type="entry name" value="Uracil-DNA_glycosylase-like"/>
</dbReference>
<dbReference type="CDD" id="cd10032">
    <property type="entry name" value="UDG-F6_HDG"/>
    <property type="match status" value="1"/>
</dbReference>
<reference evidence="2 3" key="1">
    <citation type="submission" date="2020-01" db="EMBL/GenBank/DDBJ databases">
        <title>Ponticoccus aerotolerans gen. nov., sp. nov., an anaerobic bacterium and proposal of Ponticoccusceae fam. nov., Ponticoccusles ord. nov. and Ponticoccuse classis nov. in the phylum Kiritimatiellaeota.</title>
        <authorList>
            <person name="Zhou L.Y."/>
            <person name="Du Z.J."/>
        </authorList>
    </citation>
    <scope>NUCLEOTIDE SEQUENCE [LARGE SCALE GENOMIC DNA]</scope>
    <source>
        <strain evidence="2 3">S-5007</strain>
    </source>
</reference>
<dbReference type="SUPFAM" id="SSF52141">
    <property type="entry name" value="Uracil-DNA glycosylase-like"/>
    <property type="match status" value="1"/>
</dbReference>
<gene>
    <name evidence="2" type="ORF">GT409_02815</name>
</gene>
<dbReference type="Pfam" id="PF03167">
    <property type="entry name" value="UDG"/>
    <property type="match status" value="1"/>
</dbReference>
<keyword evidence="3" id="KW-1185">Reference proteome</keyword>
<name>A0A6P1M0W2_9BACT</name>
<dbReference type="KEGG" id="taer:GT409_02815"/>
<dbReference type="EC" id="3.2.2.15" evidence="2"/>
<evidence type="ECO:0000313" key="2">
    <source>
        <dbReference type="EMBL" id="QHI68429.1"/>
    </source>
</evidence>
<dbReference type="AlphaFoldDB" id="A0A6P1M0W2"/>